<dbReference type="InterPro" id="IPR056312">
    <property type="entry name" value="Xre-MbcA-ParS_M"/>
</dbReference>
<dbReference type="Pfam" id="PF23125">
    <property type="entry name" value="Xre-MbcA-ParS_M"/>
    <property type="match status" value="1"/>
</dbReference>
<dbReference type="Proteomes" id="UP000015531">
    <property type="component" value="Unassembled WGS sequence"/>
</dbReference>
<accession>T0H4V3</accession>
<evidence type="ECO:0000313" key="2">
    <source>
        <dbReference type="EMBL" id="EQB11336.1"/>
    </source>
</evidence>
<organism evidence="2 3">
    <name type="scientific">Sphingobium lactosutens DS20</name>
    <dbReference type="NCBI Taxonomy" id="1331060"/>
    <lineage>
        <taxon>Bacteria</taxon>
        <taxon>Pseudomonadati</taxon>
        <taxon>Pseudomonadota</taxon>
        <taxon>Alphaproteobacteria</taxon>
        <taxon>Sphingomonadales</taxon>
        <taxon>Sphingomonadaceae</taxon>
        <taxon>Sphingobium</taxon>
    </lineage>
</organism>
<comment type="caution">
    <text evidence="2">The sequence shown here is derived from an EMBL/GenBank/DDBJ whole genome shotgun (WGS) entry which is preliminary data.</text>
</comment>
<name>T0H4V3_9SPHN</name>
<proteinExistence type="predicted"/>
<evidence type="ECO:0000313" key="3">
    <source>
        <dbReference type="Proteomes" id="UP000015531"/>
    </source>
</evidence>
<dbReference type="AlphaFoldDB" id="T0H4V3"/>
<sequence>MDKLDKFSILGMKETPMVQTQIKTRRDAREAVVSFFDTLSASTLLKFANALQRSRPDPERLVRRVLEETGEARKLAGGGLGTLLSKAEGLARLDAVTVEDEGDQWAETEVLGAGDMAERLGVARTSLDNWRRAHKILAFRKGVRNYVYPVRQFERLAPLEGLDRVRAHFSDDDTAWEWLVTPNRHTGDAAPIERLRKGKIDEVARAAEGALDYQ</sequence>
<dbReference type="eggNOG" id="ENOG50342BR">
    <property type="taxonomic scope" value="Bacteria"/>
</dbReference>
<gene>
    <name evidence="2" type="ORF">RLDS_23320</name>
</gene>
<reference evidence="2 3" key="1">
    <citation type="journal article" date="2013" name="Genome Announc.">
        <title>Draft Genome Sequence of Sphingobium lactosutens Strain DS20T, Isolated from a Hexachlorocyclohexane Dumpsite.</title>
        <authorList>
            <person name="Kumar R."/>
            <person name="Dwivedi V."/>
            <person name="Negi V."/>
            <person name="Khurana J.P."/>
            <person name="Lal R."/>
        </authorList>
    </citation>
    <scope>NUCLEOTIDE SEQUENCE [LARGE SCALE GENOMIC DNA]</scope>
    <source>
        <strain evidence="2 3">DS20</strain>
    </source>
</reference>
<keyword evidence="3" id="KW-1185">Reference proteome</keyword>
<dbReference type="EMBL" id="ATDP01000107">
    <property type="protein sequence ID" value="EQB11336.1"/>
    <property type="molecule type" value="Genomic_DNA"/>
</dbReference>
<feature type="domain" description="Antitoxin Xre/MbcA/ParS-like middle" evidence="1">
    <location>
        <begin position="110"/>
        <end position="153"/>
    </location>
</feature>
<dbReference type="PATRIC" id="fig|1331060.3.peg.4513"/>
<protein>
    <recommendedName>
        <fullName evidence="1">Antitoxin Xre/MbcA/ParS-like middle domain-containing protein</fullName>
    </recommendedName>
</protein>
<evidence type="ECO:0000259" key="1">
    <source>
        <dbReference type="Pfam" id="PF23125"/>
    </source>
</evidence>